<gene>
    <name evidence="1" type="ORF">METZ01_LOCUS512630</name>
</gene>
<evidence type="ECO:0000313" key="1">
    <source>
        <dbReference type="EMBL" id="SVE59776.1"/>
    </source>
</evidence>
<dbReference type="EMBL" id="UINC01228459">
    <property type="protein sequence ID" value="SVE59776.1"/>
    <property type="molecule type" value="Genomic_DNA"/>
</dbReference>
<dbReference type="AlphaFoldDB" id="A0A383ES85"/>
<protein>
    <recommendedName>
        <fullName evidence="2">Outer membrane protein beta-barrel domain-containing protein</fullName>
    </recommendedName>
</protein>
<accession>A0A383ES85</accession>
<sequence length="85" mass="9496">INYRSRIGIEYHLSNDIKFRTGLKQGRGISNSNEKKTDINLKPSIGVGLPLNIWQGQPLNLDYALDPGQNGEGLSHLFSFSIKLK</sequence>
<evidence type="ECO:0008006" key="2">
    <source>
        <dbReference type="Google" id="ProtNLM"/>
    </source>
</evidence>
<reference evidence="1" key="1">
    <citation type="submission" date="2018-05" db="EMBL/GenBank/DDBJ databases">
        <authorList>
            <person name="Lanie J.A."/>
            <person name="Ng W.-L."/>
            <person name="Kazmierczak K.M."/>
            <person name="Andrzejewski T.M."/>
            <person name="Davidsen T.M."/>
            <person name="Wayne K.J."/>
            <person name="Tettelin H."/>
            <person name="Glass J.I."/>
            <person name="Rusch D."/>
            <person name="Podicherti R."/>
            <person name="Tsui H.-C.T."/>
            <person name="Winkler M.E."/>
        </authorList>
    </citation>
    <scope>NUCLEOTIDE SEQUENCE</scope>
</reference>
<name>A0A383ES85_9ZZZZ</name>
<proteinExistence type="predicted"/>
<feature type="non-terminal residue" evidence="1">
    <location>
        <position position="1"/>
    </location>
</feature>
<organism evidence="1">
    <name type="scientific">marine metagenome</name>
    <dbReference type="NCBI Taxonomy" id="408172"/>
    <lineage>
        <taxon>unclassified sequences</taxon>
        <taxon>metagenomes</taxon>
        <taxon>ecological metagenomes</taxon>
    </lineage>
</organism>